<dbReference type="Pfam" id="PF01165">
    <property type="entry name" value="Ribosomal_S21"/>
    <property type="match status" value="1"/>
</dbReference>
<protein>
    <recommendedName>
        <fullName evidence="4 5">Small ribosomal subunit protein bS21</fullName>
    </recommendedName>
</protein>
<dbReference type="HAMAP" id="MF_00358">
    <property type="entry name" value="Ribosomal_bS21"/>
    <property type="match status" value="1"/>
</dbReference>
<dbReference type="InterPro" id="IPR001911">
    <property type="entry name" value="Ribosomal_bS21"/>
</dbReference>
<dbReference type="PANTHER" id="PTHR21109">
    <property type="entry name" value="MITOCHONDRIAL 28S RIBOSOMAL PROTEIN S21"/>
    <property type="match status" value="1"/>
</dbReference>
<dbReference type="Gene3D" id="1.20.5.1150">
    <property type="entry name" value="Ribosomal protein S8"/>
    <property type="match status" value="1"/>
</dbReference>
<feature type="compositionally biased region" description="Basic and acidic residues" evidence="6">
    <location>
        <begin position="38"/>
        <end position="52"/>
    </location>
</feature>
<dbReference type="HOGENOM" id="CLU_159258_0_2_7"/>
<dbReference type="InterPro" id="IPR038380">
    <property type="entry name" value="Ribosomal_bS21_sf"/>
</dbReference>
<evidence type="ECO:0000256" key="5">
    <source>
        <dbReference type="HAMAP-Rule" id="MF_00358"/>
    </source>
</evidence>
<dbReference type="OrthoDB" id="9811907at2"/>
<keyword evidence="2 5" id="KW-0689">Ribosomal protein</keyword>
<dbReference type="EMBL" id="CP010311">
    <property type="protein sequence ID" value="AJF06398.1"/>
    <property type="molecule type" value="Genomic_DNA"/>
</dbReference>
<feature type="compositionally biased region" description="Basic residues" evidence="6">
    <location>
        <begin position="53"/>
        <end position="62"/>
    </location>
</feature>
<dbReference type="GO" id="GO:0006412">
    <property type="term" value="P:translation"/>
    <property type="evidence" value="ECO:0007669"/>
    <property type="project" value="UniProtKB-UniRule"/>
</dbReference>
<dbReference type="GO" id="GO:0005840">
    <property type="term" value="C:ribosome"/>
    <property type="evidence" value="ECO:0007669"/>
    <property type="project" value="UniProtKB-KW"/>
</dbReference>
<evidence type="ECO:0000256" key="2">
    <source>
        <dbReference type="ARBA" id="ARBA00022980"/>
    </source>
</evidence>
<keyword evidence="8" id="KW-1185">Reference proteome</keyword>
<accession>A0A0B5FGF2</accession>
<evidence type="ECO:0000313" key="7">
    <source>
        <dbReference type="EMBL" id="AJF06398.1"/>
    </source>
</evidence>
<dbReference type="GO" id="GO:0003735">
    <property type="term" value="F:structural constituent of ribosome"/>
    <property type="evidence" value="ECO:0007669"/>
    <property type="project" value="InterPro"/>
</dbReference>
<dbReference type="KEGG" id="gsb:GSUB_07350"/>
<reference evidence="7 8" key="1">
    <citation type="journal article" date="2015" name="Genome Announc.">
        <title>Genomes of Geoalkalibacter ferrihydriticus Z-0531T and Geoalkalibacter subterraneus Red1T, Two Haloalkaliphilic Metal-Reducing Deltaproteobacteria.</title>
        <authorList>
            <person name="Badalamenti J.P."/>
            <person name="Krajmalnik-Brown R."/>
            <person name="Torres C.I."/>
            <person name="Bond D.R."/>
        </authorList>
    </citation>
    <scope>NUCLEOTIDE SEQUENCE [LARGE SCALE GENOMIC DNA]</scope>
    <source>
        <strain evidence="7 8">Red1</strain>
    </source>
</reference>
<comment type="similarity">
    <text evidence="1 5">Belongs to the bacterial ribosomal protein bS21 family.</text>
</comment>
<dbReference type="Proteomes" id="UP000035036">
    <property type="component" value="Chromosome"/>
</dbReference>
<evidence type="ECO:0000313" key="8">
    <source>
        <dbReference type="Proteomes" id="UP000035036"/>
    </source>
</evidence>
<evidence type="ECO:0000256" key="6">
    <source>
        <dbReference type="SAM" id="MobiDB-lite"/>
    </source>
</evidence>
<keyword evidence="3 5" id="KW-0687">Ribonucleoprotein</keyword>
<evidence type="ECO:0000256" key="1">
    <source>
        <dbReference type="ARBA" id="ARBA00006640"/>
    </source>
</evidence>
<evidence type="ECO:0000256" key="3">
    <source>
        <dbReference type="ARBA" id="ARBA00023274"/>
    </source>
</evidence>
<dbReference type="RefSeq" id="WP_040200001.1">
    <property type="nucleotide sequence ID" value="NZ_CP010311.1"/>
</dbReference>
<dbReference type="NCBIfam" id="TIGR00030">
    <property type="entry name" value="S21p"/>
    <property type="match status" value="1"/>
</dbReference>
<sequence>MEIKVYDDNLAKAMKVMKRKLQQDGFFRDMKRRRFYEKPSVRRKRKEAEAARRLRKKARKMARFSSRF</sequence>
<proteinExistence type="inferred from homology"/>
<dbReference type="GO" id="GO:1990904">
    <property type="term" value="C:ribonucleoprotein complex"/>
    <property type="evidence" value="ECO:0007669"/>
    <property type="project" value="UniProtKB-KW"/>
</dbReference>
<name>A0A0B5FGF2_9BACT</name>
<dbReference type="AlphaFoldDB" id="A0A0B5FGF2"/>
<feature type="region of interest" description="Disordered" evidence="6">
    <location>
        <begin position="38"/>
        <end position="68"/>
    </location>
</feature>
<dbReference type="PANTHER" id="PTHR21109:SF0">
    <property type="entry name" value="SMALL RIBOSOMAL SUBUNIT PROTEIN BS21M"/>
    <property type="match status" value="1"/>
</dbReference>
<gene>
    <name evidence="5" type="primary">rpsU</name>
    <name evidence="7" type="ORF">GSUB_07350</name>
</gene>
<dbReference type="STRING" id="483547.GSUB_07350"/>
<organism evidence="7 8">
    <name type="scientific">Geoalkalibacter subterraneus</name>
    <dbReference type="NCBI Taxonomy" id="483547"/>
    <lineage>
        <taxon>Bacteria</taxon>
        <taxon>Pseudomonadati</taxon>
        <taxon>Thermodesulfobacteriota</taxon>
        <taxon>Desulfuromonadia</taxon>
        <taxon>Desulfuromonadales</taxon>
        <taxon>Geoalkalibacteraceae</taxon>
        <taxon>Geoalkalibacter</taxon>
    </lineage>
</organism>
<evidence type="ECO:0000256" key="4">
    <source>
        <dbReference type="ARBA" id="ARBA00035135"/>
    </source>
</evidence>